<reference evidence="1 2" key="1">
    <citation type="journal article" date="2021" name="Plant Biotechnol. J.">
        <title>Multi-omics assisted identification of the key and species-specific regulatory components of drought-tolerant mechanisms in Gossypium stocksii.</title>
        <authorList>
            <person name="Yu D."/>
            <person name="Ke L."/>
            <person name="Zhang D."/>
            <person name="Wu Y."/>
            <person name="Sun Y."/>
            <person name="Mei J."/>
            <person name="Sun J."/>
            <person name="Sun Y."/>
        </authorList>
    </citation>
    <scope>NUCLEOTIDE SEQUENCE [LARGE SCALE GENOMIC DNA]</scope>
    <source>
        <strain evidence="2">cv. E1</strain>
        <tissue evidence="1">Leaf</tissue>
    </source>
</reference>
<dbReference type="EMBL" id="JAIQCV010000012">
    <property type="protein sequence ID" value="KAH1039696.1"/>
    <property type="molecule type" value="Genomic_DNA"/>
</dbReference>
<gene>
    <name evidence="1" type="ORF">J1N35_041439</name>
</gene>
<sequence>MCWRLKLGKNDTKRKGITISKTWNCDTSPRLEITSVASRYSLRVSRYPPSKKHPKFKTVRGIAISYSLVSRDQHRERTKFDKNGSLCPPEALIIEGSFKGILGIRIGSE</sequence>
<keyword evidence="2" id="KW-1185">Reference proteome</keyword>
<name>A0A9D3UFI5_9ROSI</name>
<feature type="non-terminal residue" evidence="1">
    <location>
        <position position="1"/>
    </location>
</feature>
<dbReference type="AlphaFoldDB" id="A0A9D3UFI5"/>
<organism evidence="1 2">
    <name type="scientific">Gossypium stocksii</name>
    <dbReference type="NCBI Taxonomy" id="47602"/>
    <lineage>
        <taxon>Eukaryota</taxon>
        <taxon>Viridiplantae</taxon>
        <taxon>Streptophyta</taxon>
        <taxon>Embryophyta</taxon>
        <taxon>Tracheophyta</taxon>
        <taxon>Spermatophyta</taxon>
        <taxon>Magnoliopsida</taxon>
        <taxon>eudicotyledons</taxon>
        <taxon>Gunneridae</taxon>
        <taxon>Pentapetalae</taxon>
        <taxon>rosids</taxon>
        <taxon>malvids</taxon>
        <taxon>Malvales</taxon>
        <taxon>Malvaceae</taxon>
        <taxon>Malvoideae</taxon>
        <taxon>Gossypium</taxon>
    </lineage>
</organism>
<comment type="caution">
    <text evidence="1">The sequence shown here is derived from an EMBL/GenBank/DDBJ whole genome shotgun (WGS) entry which is preliminary data.</text>
</comment>
<proteinExistence type="predicted"/>
<protein>
    <submittedName>
        <fullName evidence="1">Uncharacterized protein</fullName>
    </submittedName>
</protein>
<evidence type="ECO:0000313" key="2">
    <source>
        <dbReference type="Proteomes" id="UP000828251"/>
    </source>
</evidence>
<evidence type="ECO:0000313" key="1">
    <source>
        <dbReference type="EMBL" id="KAH1039696.1"/>
    </source>
</evidence>
<accession>A0A9D3UFI5</accession>
<dbReference type="Proteomes" id="UP000828251">
    <property type="component" value="Unassembled WGS sequence"/>
</dbReference>